<dbReference type="SUPFAM" id="SSF47413">
    <property type="entry name" value="lambda repressor-like DNA-binding domains"/>
    <property type="match status" value="1"/>
</dbReference>
<dbReference type="RefSeq" id="WP_061860358.1">
    <property type="nucleotide sequence ID" value="NZ_JACJHT010000015.1"/>
</dbReference>
<proteinExistence type="predicted"/>
<evidence type="ECO:0000313" key="2">
    <source>
        <dbReference type="EMBL" id="MBA9042638.1"/>
    </source>
</evidence>
<comment type="caution">
    <text evidence="2">The sequence shown here is derived from an EMBL/GenBank/DDBJ whole genome shotgun (WGS) entry which is preliminary data.</text>
</comment>
<evidence type="ECO:0000313" key="3">
    <source>
        <dbReference type="Proteomes" id="UP000543174"/>
    </source>
</evidence>
<dbReference type="InterPro" id="IPR010982">
    <property type="entry name" value="Lambda_DNA-bd_dom_sf"/>
</dbReference>
<sequence length="74" mass="8474">MFGLGKKRSKLGKFLDKHSITTTEFSKACGVSRKTIGIVCNDKNYIPRQDIIKKILKTVRRIDSSAKINDFWDI</sequence>
<reference evidence="2" key="1">
    <citation type="submission" date="2020-08" db="EMBL/GenBank/DDBJ databases">
        <title>Functional genomics of gut bacteria from endangered species of beetles.</title>
        <authorList>
            <person name="Carlos-Shanley C."/>
        </authorList>
    </citation>
    <scope>NUCLEOTIDE SEQUENCE [LARGE SCALE GENOMIC DNA]</scope>
    <source>
        <strain evidence="2">S00060</strain>
    </source>
</reference>
<name>A0A7W3NGL0_PRIAR</name>
<dbReference type="Proteomes" id="UP000543174">
    <property type="component" value="Unassembled WGS sequence"/>
</dbReference>
<feature type="domain" description="HTH cro/C1-type" evidence="1">
    <location>
        <begin position="10"/>
        <end position="57"/>
    </location>
</feature>
<dbReference type="GO" id="GO:0003677">
    <property type="term" value="F:DNA binding"/>
    <property type="evidence" value="ECO:0007669"/>
    <property type="project" value="InterPro"/>
</dbReference>
<evidence type="ECO:0000259" key="1">
    <source>
        <dbReference type="Pfam" id="PF13443"/>
    </source>
</evidence>
<accession>A0A7W3NGL0</accession>
<keyword evidence="3" id="KW-1185">Reference proteome</keyword>
<organism evidence="2 3">
    <name type="scientific">Priestia aryabhattai</name>
    <name type="common">Bacillus aryabhattai</name>
    <dbReference type="NCBI Taxonomy" id="412384"/>
    <lineage>
        <taxon>Bacteria</taxon>
        <taxon>Bacillati</taxon>
        <taxon>Bacillota</taxon>
        <taxon>Bacilli</taxon>
        <taxon>Bacillales</taxon>
        <taxon>Bacillaceae</taxon>
        <taxon>Priestia</taxon>
    </lineage>
</organism>
<dbReference type="InterPro" id="IPR001387">
    <property type="entry name" value="Cro/C1-type_HTH"/>
</dbReference>
<dbReference type="EMBL" id="JACJHT010000015">
    <property type="protein sequence ID" value="MBA9042638.1"/>
    <property type="molecule type" value="Genomic_DNA"/>
</dbReference>
<dbReference type="Pfam" id="PF13443">
    <property type="entry name" value="HTH_26"/>
    <property type="match status" value="1"/>
</dbReference>
<dbReference type="AlphaFoldDB" id="A0A7W3NGL0"/>
<gene>
    <name evidence="2" type="ORF">HNP21_005775</name>
</gene>
<dbReference type="Gene3D" id="1.10.260.40">
    <property type="entry name" value="lambda repressor-like DNA-binding domains"/>
    <property type="match status" value="1"/>
</dbReference>
<protein>
    <submittedName>
        <fullName evidence="2">Transcriptional regulator</fullName>
    </submittedName>
</protein>